<dbReference type="Pfam" id="PF06781">
    <property type="entry name" value="CrgA"/>
    <property type="match status" value="1"/>
</dbReference>
<dbReference type="GO" id="GO:0005886">
    <property type="term" value="C:plasma membrane"/>
    <property type="evidence" value="ECO:0007669"/>
    <property type="project" value="UniProtKB-SubCell"/>
</dbReference>
<accession>A0A9E7AFN3</accession>
<evidence type="ECO:0000256" key="1">
    <source>
        <dbReference type="ARBA" id="ARBA00022475"/>
    </source>
</evidence>
<keyword evidence="5 7" id="KW-0472">Membrane</keyword>
<sequence length="212" mass="23589">MRNEPENPVSKNGSKDLARKDEDKDESATNSDAKDSAKKSTKDLEKDSDKGSDKKRSAKKSSKKSKESTKDSAKGSDESKKSAGKKKSAKDAEREQALTKRARKADRKTLQLDSKSSDSLKAKVAKKELERRKASRTPHKVKNISSPAWYAPTMCTIMCLGLAWVVVSYMTGGEYPVPWFIKAHRADWLANGNVYVGFVLMLTGFIGILRWK</sequence>
<evidence type="ECO:0000256" key="5">
    <source>
        <dbReference type="ARBA" id="ARBA00023136"/>
    </source>
</evidence>
<feature type="transmembrane region" description="Helical" evidence="7">
    <location>
        <begin position="149"/>
        <end position="172"/>
    </location>
</feature>
<feature type="compositionally biased region" description="Basic and acidic residues" evidence="8">
    <location>
        <begin position="64"/>
        <end position="81"/>
    </location>
</feature>
<dbReference type="AlphaFoldDB" id="A0A9E7AFN3"/>
<organism evidence="9 10">
    <name type="scientific">Actinomyces graevenitzii</name>
    <dbReference type="NCBI Taxonomy" id="55565"/>
    <lineage>
        <taxon>Bacteria</taxon>
        <taxon>Bacillati</taxon>
        <taxon>Actinomycetota</taxon>
        <taxon>Actinomycetes</taxon>
        <taxon>Actinomycetales</taxon>
        <taxon>Actinomycetaceae</taxon>
        <taxon>Actinomyces</taxon>
    </lineage>
</organism>
<evidence type="ECO:0000256" key="7">
    <source>
        <dbReference type="HAMAP-Rule" id="MF_00631"/>
    </source>
</evidence>
<dbReference type="InterPro" id="IPR009619">
    <property type="entry name" value="CrgA"/>
</dbReference>
<feature type="compositionally biased region" description="Basic and acidic residues" evidence="8">
    <location>
        <begin position="89"/>
        <end position="98"/>
    </location>
</feature>
<evidence type="ECO:0000256" key="4">
    <source>
        <dbReference type="ARBA" id="ARBA00022989"/>
    </source>
</evidence>
<dbReference type="Proteomes" id="UP000830236">
    <property type="component" value="Chromosome"/>
</dbReference>
<comment type="similarity">
    <text evidence="7">Belongs to the CrgA family.</text>
</comment>
<evidence type="ECO:0000256" key="6">
    <source>
        <dbReference type="ARBA" id="ARBA00023306"/>
    </source>
</evidence>
<gene>
    <name evidence="7" type="primary">crgA</name>
    <name evidence="9" type="ORF">M3I41_00080</name>
</gene>
<dbReference type="EMBL" id="CP097095">
    <property type="protein sequence ID" value="UQF79718.1"/>
    <property type="molecule type" value="Genomic_DNA"/>
</dbReference>
<evidence type="ECO:0000256" key="8">
    <source>
        <dbReference type="SAM" id="MobiDB-lite"/>
    </source>
</evidence>
<keyword evidence="2 7" id="KW-0132">Cell division</keyword>
<dbReference type="GO" id="GO:0051301">
    <property type="term" value="P:cell division"/>
    <property type="evidence" value="ECO:0007669"/>
    <property type="project" value="UniProtKB-UniRule"/>
</dbReference>
<keyword evidence="4 7" id="KW-1133">Transmembrane helix</keyword>
<evidence type="ECO:0000313" key="10">
    <source>
        <dbReference type="Proteomes" id="UP000830236"/>
    </source>
</evidence>
<feature type="compositionally biased region" description="Basic and acidic residues" evidence="8">
    <location>
        <begin position="13"/>
        <end position="22"/>
    </location>
</feature>
<evidence type="ECO:0000256" key="3">
    <source>
        <dbReference type="ARBA" id="ARBA00022692"/>
    </source>
</evidence>
<keyword evidence="3 7" id="KW-0812">Transmembrane</keyword>
<reference evidence="9" key="1">
    <citation type="submission" date="2022-05" db="EMBL/GenBank/DDBJ databases">
        <title>Using nanopore sequencing to obtain complete genomes from saliva samples.</title>
        <authorList>
            <person name="Baker J.L."/>
        </authorList>
    </citation>
    <scope>NUCLEOTIDE SEQUENCE</scope>
    <source>
        <strain evidence="9">JCVI-JB-Ag32</strain>
    </source>
</reference>
<evidence type="ECO:0000256" key="2">
    <source>
        <dbReference type="ARBA" id="ARBA00022618"/>
    </source>
</evidence>
<feature type="compositionally biased region" description="Basic and acidic residues" evidence="8">
    <location>
        <begin position="32"/>
        <end position="55"/>
    </location>
</feature>
<feature type="region of interest" description="Disordered" evidence="8">
    <location>
        <begin position="1"/>
        <end position="138"/>
    </location>
</feature>
<protein>
    <recommendedName>
        <fullName evidence="7">Cell division protein CrgA</fullName>
    </recommendedName>
</protein>
<evidence type="ECO:0000313" key="9">
    <source>
        <dbReference type="EMBL" id="UQF79718.1"/>
    </source>
</evidence>
<dbReference type="KEGG" id="agh:M3I41_00080"/>
<comment type="function">
    <text evidence="7">Involved in cell division.</text>
</comment>
<name>A0A9E7AFN3_9ACTO</name>
<proteinExistence type="inferred from homology"/>
<feature type="compositionally biased region" description="Basic and acidic residues" evidence="8">
    <location>
        <begin position="107"/>
        <end position="132"/>
    </location>
</feature>
<comment type="subcellular location">
    <subcellularLocation>
        <location evidence="7">Cell membrane</location>
        <topology evidence="7">Multi-pass membrane protein</topology>
    </subcellularLocation>
</comment>
<keyword evidence="6 7" id="KW-0131">Cell cycle</keyword>
<dbReference type="HAMAP" id="MF_00631">
    <property type="entry name" value="CrgA"/>
    <property type="match status" value="1"/>
</dbReference>
<feature type="transmembrane region" description="Helical" evidence="7">
    <location>
        <begin position="192"/>
        <end position="211"/>
    </location>
</feature>
<keyword evidence="1 7" id="KW-1003">Cell membrane</keyword>